<evidence type="ECO:0000256" key="7">
    <source>
        <dbReference type="ARBA" id="ARBA00022473"/>
    </source>
</evidence>
<dbReference type="FunFam" id="3.60.40.10:FF:000044">
    <property type="entry name" value="probable protein phosphatase 2C 25"/>
    <property type="match status" value="1"/>
</dbReference>
<comment type="subcellular location">
    <subcellularLocation>
        <location evidence="3">Nucleus</location>
    </subcellularLocation>
</comment>
<evidence type="ECO:0000256" key="2">
    <source>
        <dbReference type="ARBA" id="ARBA00001946"/>
    </source>
</evidence>
<dbReference type="Gene3D" id="3.60.40.10">
    <property type="entry name" value="PPM-type phosphatase domain"/>
    <property type="match status" value="1"/>
</dbReference>
<accession>A0AAE1RRC3</accession>
<evidence type="ECO:0000256" key="3">
    <source>
        <dbReference type="ARBA" id="ARBA00004123"/>
    </source>
</evidence>
<evidence type="ECO:0000256" key="1">
    <source>
        <dbReference type="ARBA" id="ARBA00001936"/>
    </source>
</evidence>
<evidence type="ECO:0000313" key="26">
    <source>
        <dbReference type="Proteomes" id="UP001291623"/>
    </source>
</evidence>
<dbReference type="PANTHER" id="PTHR10804">
    <property type="entry name" value="PROTEASE FAMILY M24 METHIONYL AMINOPEPTIDASE, AMINOPEPTIDASE P"/>
    <property type="match status" value="1"/>
</dbReference>
<dbReference type="InterPro" id="IPR036388">
    <property type="entry name" value="WH-like_DNA-bd_sf"/>
</dbReference>
<sequence length="988" mass="108695">MSCTVALSNSPVFSPSSVPSPSSFRCKTSSSYYSPETLTSSSSPSSPSSPLRILRIQKPPPSNLNRASTTTDCSTCTILKRKRPTRLDLPVASMSFGNFPVTTPAGVADLVEVEGDDYSVCCKRGRKGAMEDRHSAIVNLQGDSKQGVFGIFDGHGGVKAAEFAAENLSKNIMNELGNTTTDEKIETAVKNGYLKTDTEFLNQEVRGGSCCVTALIQKGNLVVSNAGDCRAVVSRGGVAEALTSDHRPSRQDEKDRIEASGGYVDCCHGVWRIQGSLAVSRSIGDQYLKQWVTAEPETRILGLKSELEFLVLASDGLWDKVSDQEAVDIARPLCTDISTQQPLSACRKLIDLSVSRVSRLVSDYFTGITQTSWSAYAPYAGLDEEEKRHFGEVLDEVVVGISPTEKLFVGGDFNWHIGSVLGVYDDVHGGFGLGDRIGGDVSLLEFARAFGMVLANSRFLNKEEHLVTFRSSVAKTQIDFLLIRKVDKGLCKDCKVIPKEDLTTRHKLLVMDLEIKMEKKKRVVDDRILFEYEHIQKLSSLGIVMVYQECPGYIKVKYLNALKIECIGTFQFASYWKLNALALILDMNVVNFSCICSCLVSMSDDEREEKELDLTGPEVVTKYKSAAEIVNKALQLVLSECKPKAKLVDLCEKGDGYIKEQTGNMYKNVKKKIERGVAFPTCISVNNTVCHFSPLSSDETVLEEGDILKIDMGCHIDGFIAVVGHTHVLHEGPVTGRAADVIAAANTAAEVALRLVRPGKKNSDVTEAIQKVAAAYDCKIVEGVLSHQMKQFVIDGNKFVLSVSNPDTRVDEAEFEENEVYSIDIVTSTGDGKPKLLDEKQTTIYKRAVDKSYNLKMKASRFIFSEISQKFPIMPFTARDLEEKRGRLGLVECVNHELLQPYPVLHEKPGDLVAHIKFTVLLMPNGSDRVTSHALQELKPTKTIEDEPEIKAWLALPVKTKKKGGGKKKKGRKGDKVEESSQAEPMEG</sequence>
<evidence type="ECO:0000256" key="16">
    <source>
        <dbReference type="ARBA" id="ARBA00023274"/>
    </source>
</evidence>
<comment type="similarity">
    <text evidence="4 22">Belongs to the PP2C family.</text>
</comment>
<dbReference type="EC" id="3.1.3.16" evidence="6"/>
<keyword evidence="13 22" id="KW-0904">Protein phosphatase</keyword>
<feature type="compositionally biased region" description="Low complexity" evidence="23">
    <location>
        <begin position="10"/>
        <end position="51"/>
    </location>
</feature>
<dbReference type="InterPro" id="IPR001714">
    <property type="entry name" value="Pept_M24_MAP"/>
</dbReference>
<evidence type="ECO:0000256" key="4">
    <source>
        <dbReference type="ARBA" id="ARBA00006702"/>
    </source>
</evidence>
<keyword evidence="10 22" id="KW-0378">Hydrolase</keyword>
<dbReference type="Proteomes" id="UP001291623">
    <property type="component" value="Unassembled WGS sequence"/>
</dbReference>
<dbReference type="SUPFAM" id="SSF81606">
    <property type="entry name" value="PP2C-like"/>
    <property type="match status" value="1"/>
</dbReference>
<dbReference type="GO" id="GO:0005634">
    <property type="term" value="C:nucleus"/>
    <property type="evidence" value="ECO:0007669"/>
    <property type="project" value="UniProtKB-SubCell"/>
</dbReference>
<dbReference type="EMBL" id="JAVYJV010000013">
    <property type="protein sequence ID" value="KAK4355977.1"/>
    <property type="molecule type" value="Genomic_DNA"/>
</dbReference>
<dbReference type="PRINTS" id="PR00599">
    <property type="entry name" value="MAPEPTIDASE"/>
</dbReference>
<evidence type="ECO:0000256" key="13">
    <source>
        <dbReference type="ARBA" id="ARBA00022912"/>
    </source>
</evidence>
<dbReference type="SUPFAM" id="SSF55920">
    <property type="entry name" value="Creatinase/aminopeptidase"/>
    <property type="match status" value="1"/>
</dbReference>
<gene>
    <name evidence="25" type="ORF">RND71_024948</name>
</gene>
<dbReference type="GO" id="GO:0009738">
    <property type="term" value="P:abscisic acid-activated signaling pathway"/>
    <property type="evidence" value="ECO:0007669"/>
    <property type="project" value="UniProtKB-ARBA"/>
</dbReference>
<organism evidence="25 26">
    <name type="scientific">Anisodus tanguticus</name>
    <dbReference type="NCBI Taxonomy" id="243964"/>
    <lineage>
        <taxon>Eukaryota</taxon>
        <taxon>Viridiplantae</taxon>
        <taxon>Streptophyta</taxon>
        <taxon>Embryophyta</taxon>
        <taxon>Tracheophyta</taxon>
        <taxon>Spermatophyta</taxon>
        <taxon>Magnoliopsida</taxon>
        <taxon>eudicotyledons</taxon>
        <taxon>Gunneridae</taxon>
        <taxon>Pentapetalae</taxon>
        <taxon>asterids</taxon>
        <taxon>lamiids</taxon>
        <taxon>Solanales</taxon>
        <taxon>Solanaceae</taxon>
        <taxon>Solanoideae</taxon>
        <taxon>Hyoscyameae</taxon>
        <taxon>Anisodus</taxon>
    </lineage>
</organism>
<dbReference type="CDD" id="cd01089">
    <property type="entry name" value="PA2G4-like"/>
    <property type="match status" value="1"/>
</dbReference>
<dbReference type="NCBIfam" id="TIGR00495">
    <property type="entry name" value="crvDNA_42K"/>
    <property type="match status" value="1"/>
</dbReference>
<comment type="cofactor">
    <cofactor evidence="2">
        <name>Mg(2+)</name>
        <dbReference type="ChEBI" id="CHEBI:18420"/>
    </cofactor>
</comment>
<dbReference type="GO" id="GO:0004722">
    <property type="term" value="F:protein serine/threonine phosphatase activity"/>
    <property type="evidence" value="ECO:0007669"/>
    <property type="project" value="UniProtKB-EC"/>
</dbReference>
<evidence type="ECO:0000256" key="6">
    <source>
        <dbReference type="ARBA" id="ARBA00013081"/>
    </source>
</evidence>
<proteinExistence type="inferred from homology"/>
<comment type="cofactor">
    <cofactor evidence="1">
        <name>Mn(2+)</name>
        <dbReference type="ChEBI" id="CHEBI:29035"/>
    </cofactor>
</comment>
<keyword evidence="17" id="KW-0927">Auxin signaling pathway</keyword>
<evidence type="ECO:0000256" key="17">
    <source>
        <dbReference type="ARBA" id="ARBA00023294"/>
    </source>
</evidence>
<dbReference type="InterPro" id="IPR036390">
    <property type="entry name" value="WH_DNA-bd_sf"/>
</dbReference>
<dbReference type="GO" id="GO:0003723">
    <property type="term" value="F:RNA binding"/>
    <property type="evidence" value="ECO:0007669"/>
    <property type="project" value="UniProtKB-KW"/>
</dbReference>
<dbReference type="AlphaFoldDB" id="A0AAE1RRC3"/>
<feature type="compositionally biased region" description="Basic residues" evidence="23">
    <location>
        <begin position="960"/>
        <end position="973"/>
    </location>
</feature>
<evidence type="ECO:0000256" key="19">
    <source>
        <dbReference type="ARBA" id="ARBA00048336"/>
    </source>
</evidence>
<evidence type="ECO:0000256" key="14">
    <source>
        <dbReference type="ARBA" id="ARBA00023211"/>
    </source>
</evidence>
<dbReference type="Pfam" id="PF00481">
    <property type="entry name" value="PP2C"/>
    <property type="match status" value="1"/>
</dbReference>
<protein>
    <recommendedName>
        <fullName evidence="21">ERBB-3 BINDING PROTEIN 1</fullName>
        <ecNumber evidence="6">3.1.3.16</ecNumber>
    </recommendedName>
</protein>
<dbReference type="InterPro" id="IPR004545">
    <property type="entry name" value="PA2G4"/>
</dbReference>
<keyword evidence="16" id="KW-0687">Ribonucleoprotein</keyword>
<keyword evidence="15" id="KW-0539">Nucleus</keyword>
<dbReference type="GO" id="GO:0051302">
    <property type="term" value="P:regulation of cell division"/>
    <property type="evidence" value="ECO:0007669"/>
    <property type="project" value="UniProtKB-ARBA"/>
</dbReference>
<comment type="catalytic activity">
    <reaction evidence="19">
        <text>O-phospho-L-threonyl-[protein] + H2O = L-threonyl-[protein] + phosphate</text>
        <dbReference type="Rhea" id="RHEA:47004"/>
        <dbReference type="Rhea" id="RHEA-COMP:11060"/>
        <dbReference type="Rhea" id="RHEA-COMP:11605"/>
        <dbReference type="ChEBI" id="CHEBI:15377"/>
        <dbReference type="ChEBI" id="CHEBI:30013"/>
        <dbReference type="ChEBI" id="CHEBI:43474"/>
        <dbReference type="ChEBI" id="CHEBI:61977"/>
        <dbReference type="EC" id="3.1.3.16"/>
    </reaction>
</comment>
<dbReference type="SUPFAM" id="SSF46785">
    <property type="entry name" value="Winged helix' DNA-binding domain"/>
    <property type="match status" value="1"/>
</dbReference>
<keyword evidence="26" id="KW-1185">Reference proteome</keyword>
<feature type="region of interest" description="Disordered" evidence="23">
    <location>
        <begin position="1"/>
        <end position="52"/>
    </location>
</feature>
<dbReference type="InterPro" id="IPR000994">
    <property type="entry name" value="Pept_M24"/>
</dbReference>
<dbReference type="PANTHER" id="PTHR10804:SF11">
    <property type="entry name" value="PROLIFERATION-ASSOCIATED PROTEIN 2G4"/>
    <property type="match status" value="1"/>
</dbReference>
<dbReference type="Gene3D" id="3.90.230.10">
    <property type="entry name" value="Creatinase/methionine aminopeptidase superfamily"/>
    <property type="match status" value="1"/>
</dbReference>
<dbReference type="PROSITE" id="PS01032">
    <property type="entry name" value="PPM_1"/>
    <property type="match status" value="1"/>
</dbReference>
<dbReference type="GO" id="GO:0046872">
    <property type="term" value="F:metal ion binding"/>
    <property type="evidence" value="ECO:0007669"/>
    <property type="project" value="UniProtKB-KW"/>
</dbReference>
<evidence type="ECO:0000256" key="21">
    <source>
        <dbReference type="ARBA" id="ARBA00073371"/>
    </source>
</evidence>
<evidence type="ECO:0000256" key="9">
    <source>
        <dbReference type="ARBA" id="ARBA00022723"/>
    </source>
</evidence>
<keyword evidence="12" id="KW-0694">RNA-binding</keyword>
<dbReference type="InterPro" id="IPR047113">
    <property type="entry name" value="PA2G4/ARX1"/>
</dbReference>
<feature type="domain" description="PPM-type phosphatase" evidence="24">
    <location>
        <begin position="117"/>
        <end position="372"/>
    </location>
</feature>
<dbReference type="SUPFAM" id="SSF56219">
    <property type="entry name" value="DNase I-like"/>
    <property type="match status" value="1"/>
</dbReference>
<dbReference type="FunFam" id="1.10.10.10:FF:000029">
    <property type="entry name" value="Proliferation-associated 2G4, a"/>
    <property type="match status" value="1"/>
</dbReference>
<feature type="region of interest" description="Disordered" evidence="23">
    <location>
        <begin position="960"/>
        <end position="988"/>
    </location>
</feature>
<comment type="function">
    <text evidence="20">Binds RNA. Associates with 28S, 18S and 5.8S mature rRNAs, several rRNA precursors and probably U3 small nucleolar RNA. May be involved in regulation of intermediate and late steps of rRNA processing. May be involved in ribosome assembly. Required for expression of cell cycle genes such as CYCD3-1, RNR2A and CDKB1-1. Promotes, in a dose- and auxin-dependent manner, organ growth by stimulating both cell proliferation and expansion, via the regulation of RBR1 levels.</text>
</comment>
<dbReference type="GO" id="GO:0009734">
    <property type="term" value="P:auxin-activated signaling pathway"/>
    <property type="evidence" value="ECO:0007669"/>
    <property type="project" value="UniProtKB-KW"/>
</dbReference>
<keyword evidence="11" id="KW-0460">Magnesium</keyword>
<keyword evidence="8" id="KW-0698">rRNA processing</keyword>
<evidence type="ECO:0000256" key="18">
    <source>
        <dbReference type="ARBA" id="ARBA00047761"/>
    </source>
</evidence>
<dbReference type="GO" id="GO:1990904">
    <property type="term" value="C:ribonucleoprotein complex"/>
    <property type="evidence" value="ECO:0007669"/>
    <property type="project" value="UniProtKB-KW"/>
</dbReference>
<name>A0AAE1RRC3_9SOLA</name>
<dbReference type="FunFam" id="3.90.230.10:FF:000012">
    <property type="entry name" value="ERBB-3 BINDING PROTEIN 1"/>
    <property type="match status" value="1"/>
</dbReference>
<comment type="catalytic activity">
    <reaction evidence="18">
        <text>O-phospho-L-seryl-[protein] + H2O = L-seryl-[protein] + phosphate</text>
        <dbReference type="Rhea" id="RHEA:20629"/>
        <dbReference type="Rhea" id="RHEA-COMP:9863"/>
        <dbReference type="Rhea" id="RHEA-COMP:11604"/>
        <dbReference type="ChEBI" id="CHEBI:15377"/>
        <dbReference type="ChEBI" id="CHEBI:29999"/>
        <dbReference type="ChEBI" id="CHEBI:43474"/>
        <dbReference type="ChEBI" id="CHEBI:83421"/>
        <dbReference type="EC" id="3.1.3.16"/>
    </reaction>
</comment>
<dbReference type="Pfam" id="PF00557">
    <property type="entry name" value="Peptidase_M24"/>
    <property type="match status" value="1"/>
</dbReference>
<dbReference type="Gene3D" id="1.10.10.10">
    <property type="entry name" value="Winged helix-like DNA-binding domain superfamily/Winged helix DNA-binding domain"/>
    <property type="match status" value="1"/>
</dbReference>
<comment type="similarity">
    <text evidence="5">Belongs to the peptidase M24 family.</text>
</comment>
<evidence type="ECO:0000256" key="22">
    <source>
        <dbReference type="RuleBase" id="RU003465"/>
    </source>
</evidence>
<dbReference type="InterPro" id="IPR001932">
    <property type="entry name" value="PPM-type_phosphatase-like_dom"/>
</dbReference>
<dbReference type="PROSITE" id="PS51746">
    <property type="entry name" value="PPM_2"/>
    <property type="match status" value="1"/>
</dbReference>
<evidence type="ECO:0000256" key="23">
    <source>
        <dbReference type="SAM" id="MobiDB-lite"/>
    </source>
</evidence>
<evidence type="ECO:0000259" key="24">
    <source>
        <dbReference type="PROSITE" id="PS51746"/>
    </source>
</evidence>
<dbReference type="InterPro" id="IPR036005">
    <property type="entry name" value="Creatinase/aminopeptidase-like"/>
</dbReference>
<dbReference type="SMART" id="SM00332">
    <property type="entry name" value="PP2Cc"/>
    <property type="match status" value="1"/>
</dbReference>
<evidence type="ECO:0000256" key="8">
    <source>
        <dbReference type="ARBA" id="ARBA00022552"/>
    </source>
</evidence>
<dbReference type="InterPro" id="IPR000222">
    <property type="entry name" value="PP2C_BS"/>
</dbReference>
<evidence type="ECO:0000256" key="12">
    <source>
        <dbReference type="ARBA" id="ARBA00022884"/>
    </source>
</evidence>
<evidence type="ECO:0000256" key="11">
    <source>
        <dbReference type="ARBA" id="ARBA00022842"/>
    </source>
</evidence>
<dbReference type="InterPro" id="IPR036457">
    <property type="entry name" value="PPM-type-like_dom_sf"/>
</dbReference>
<dbReference type="InterPro" id="IPR036691">
    <property type="entry name" value="Endo/exonu/phosph_ase_sf"/>
</dbReference>
<keyword evidence="14" id="KW-0464">Manganese</keyword>
<evidence type="ECO:0000256" key="5">
    <source>
        <dbReference type="ARBA" id="ARBA00007319"/>
    </source>
</evidence>
<dbReference type="GO" id="GO:0001558">
    <property type="term" value="P:regulation of cell growth"/>
    <property type="evidence" value="ECO:0007669"/>
    <property type="project" value="UniProtKB-ARBA"/>
</dbReference>
<evidence type="ECO:0000313" key="25">
    <source>
        <dbReference type="EMBL" id="KAK4355977.1"/>
    </source>
</evidence>
<dbReference type="GO" id="GO:0006364">
    <property type="term" value="P:rRNA processing"/>
    <property type="evidence" value="ECO:0007669"/>
    <property type="project" value="UniProtKB-KW"/>
</dbReference>
<dbReference type="CDD" id="cd00143">
    <property type="entry name" value="PP2Cc"/>
    <property type="match status" value="1"/>
</dbReference>
<evidence type="ECO:0000256" key="10">
    <source>
        <dbReference type="ARBA" id="ARBA00022801"/>
    </source>
</evidence>
<reference evidence="25" key="1">
    <citation type="submission" date="2023-12" db="EMBL/GenBank/DDBJ databases">
        <title>Genome assembly of Anisodus tanguticus.</title>
        <authorList>
            <person name="Wang Y.-J."/>
        </authorList>
    </citation>
    <scope>NUCLEOTIDE SEQUENCE</scope>
    <source>
        <strain evidence="25">KB-2021</strain>
        <tissue evidence="25">Leaf</tissue>
    </source>
</reference>
<evidence type="ECO:0000256" key="15">
    <source>
        <dbReference type="ARBA" id="ARBA00023242"/>
    </source>
</evidence>
<keyword evidence="7" id="KW-0217">Developmental protein</keyword>
<evidence type="ECO:0000256" key="20">
    <source>
        <dbReference type="ARBA" id="ARBA00055717"/>
    </source>
</evidence>
<comment type="caution">
    <text evidence="25">The sequence shown here is derived from an EMBL/GenBank/DDBJ whole genome shotgun (WGS) entry which is preliminary data.</text>
</comment>
<keyword evidence="9" id="KW-0479">Metal-binding</keyword>